<gene>
    <name evidence="1" type="ORF">BAZ10_14020</name>
</gene>
<proteinExistence type="predicted"/>
<organism evidence="1 2">
    <name type="scientific">Elizabethkingia occulta</name>
    <dbReference type="NCBI Taxonomy" id="1867263"/>
    <lineage>
        <taxon>Bacteria</taxon>
        <taxon>Pseudomonadati</taxon>
        <taxon>Bacteroidota</taxon>
        <taxon>Flavobacteriia</taxon>
        <taxon>Flavobacteriales</taxon>
        <taxon>Weeksellaceae</taxon>
        <taxon>Elizabethkingia</taxon>
    </lineage>
</organism>
<name>A0A1T3MUM0_9FLAO</name>
<comment type="caution">
    <text evidence="1">The sequence shown here is derived from an EMBL/GenBank/DDBJ whole genome shotgun (WGS) entry which is preliminary data.</text>
</comment>
<accession>A0A1T3MUM0</accession>
<sequence>MENKETWIEGDILFYKDHGNIENANIHSLEYAYVHILGDVPFLFVFADHQHYISTELKGFEEVYRELSDRFGFDSEIFFAVCKAGNEDDKVKIWAKKMPRNYQILDEYPDDIDFGYEVYAEPRHMLSWDTTYEQLEGSGFVEAYFTDFGARYLRFRYPVRVEGLLIDQLEVYADNISTNRPVQEFFVSLYEETNTDKSYQQLRELWVDDDIDISRYGYEREDQCYLQFVLTNGINASICYTYDKGYSYDDGSTSLHFYNKREYKYFLENKEYEEVMEISGLIPFDNSLDMKVNYIDNDGVKHIPLKVKELLGEKSGIWIDNTNHKIGFAGIDTALILDLEKIRHFTFQNVLPAKGAGYADLIVHLSTGNYLYVFIEDTYFFDQFAQQLEQMTKKVVEIPEAYYNC</sequence>
<evidence type="ECO:0000313" key="1">
    <source>
        <dbReference type="EMBL" id="OPC68285.1"/>
    </source>
</evidence>
<reference evidence="1 2" key="1">
    <citation type="submission" date="2016-06" db="EMBL/GenBank/DDBJ databases">
        <title>Revisiting the taxonomy of the Elizabethkingia Genus based on Whole-Genome Sequencing, Optical Mapping, and MALDI-TOF.</title>
        <authorList>
            <person name="Nicholson A.C."/>
        </authorList>
    </citation>
    <scope>NUCLEOTIDE SEQUENCE [LARGE SCALE GENOMIC DNA]</scope>
    <source>
        <strain evidence="1 2">G4070</strain>
    </source>
</reference>
<protein>
    <submittedName>
        <fullName evidence="1">Uncharacterized protein</fullName>
    </submittedName>
</protein>
<dbReference type="EMBL" id="MAHX01000005">
    <property type="protein sequence ID" value="OPC68285.1"/>
    <property type="molecule type" value="Genomic_DNA"/>
</dbReference>
<dbReference type="RefSeq" id="WP_078770859.1">
    <property type="nucleotide sequence ID" value="NZ_CBCSBR010000025.1"/>
</dbReference>
<evidence type="ECO:0000313" key="2">
    <source>
        <dbReference type="Proteomes" id="UP000190813"/>
    </source>
</evidence>
<dbReference type="Proteomes" id="UP000190813">
    <property type="component" value="Unassembled WGS sequence"/>
</dbReference>
<dbReference type="AlphaFoldDB" id="A0A1T3MUM0"/>
<keyword evidence="2" id="KW-1185">Reference proteome</keyword>